<accession>A0ABU2YPQ2</accession>
<name>A0ABU2YPQ2_9FLAO</name>
<evidence type="ECO:0000313" key="2">
    <source>
        <dbReference type="EMBL" id="MDT0559679.1"/>
    </source>
</evidence>
<feature type="domain" description="Beta-lactamase-related" evidence="1">
    <location>
        <begin position="65"/>
        <end position="356"/>
    </location>
</feature>
<gene>
    <name evidence="2" type="ORF">RM697_13545</name>
</gene>
<dbReference type="InterPro" id="IPR050491">
    <property type="entry name" value="AmpC-like"/>
</dbReference>
<dbReference type="EC" id="3.1.1.103" evidence="2"/>
<dbReference type="Proteomes" id="UP001259492">
    <property type="component" value="Unassembled WGS sequence"/>
</dbReference>
<dbReference type="Pfam" id="PF00144">
    <property type="entry name" value="Beta-lactamase"/>
    <property type="match status" value="1"/>
</dbReference>
<dbReference type="PANTHER" id="PTHR46825">
    <property type="entry name" value="D-ALANYL-D-ALANINE-CARBOXYPEPTIDASE/ENDOPEPTIDASE AMPH"/>
    <property type="match status" value="1"/>
</dbReference>
<dbReference type="EMBL" id="JAVRIA010000012">
    <property type="protein sequence ID" value="MDT0559679.1"/>
    <property type="molecule type" value="Genomic_DNA"/>
</dbReference>
<dbReference type="InterPro" id="IPR012338">
    <property type="entry name" value="Beta-lactam/transpept-like"/>
</dbReference>
<dbReference type="RefSeq" id="WP_311428441.1">
    <property type="nucleotide sequence ID" value="NZ_JAVRIA010000012.1"/>
</dbReference>
<dbReference type="Gene3D" id="3.40.710.10">
    <property type="entry name" value="DD-peptidase/beta-lactamase superfamily"/>
    <property type="match status" value="1"/>
</dbReference>
<dbReference type="SUPFAM" id="SSF56601">
    <property type="entry name" value="beta-lactamase/transpeptidase-like"/>
    <property type="match status" value="1"/>
</dbReference>
<sequence>MQKTLSILITLLLFWSCKTETKEHKISEVSIEQKLQSVLDSIYFKNTNAIGILTHVESKAHNLSWNGAAGYSDKNKSSLVSEQPVLIASNTKTFISVAILRLVEMSQLKLNQSIDSLIFKDTNVLLKSNNYNTSDISILHLLNHTSGISDYATTDDYITMVKDNPSHRYSRDEQIRLAMTLGSPLGNPGDVFSYADVNYLLLSEVIEGLTDKPFYTSVRELLKYSELGLTNTWFSTLEDYPKHCLPLAHQYWTSEGLDSYKVDHSFDLYGGGGIASTSKDLALFSQNLFNQNIFDQPNTIDLIYTKAAPKEPMEGDYYLGLSSINVGGFKGYGHGGFWGTAVNYFPELDTSISVFVLERDKRILRSDINKAFIKILK</sequence>
<organism evidence="2 3">
    <name type="scientific">Microcosmobacter mediterraneus</name>
    <dbReference type="NCBI Taxonomy" id="3075607"/>
    <lineage>
        <taxon>Bacteria</taxon>
        <taxon>Pseudomonadati</taxon>
        <taxon>Bacteroidota</taxon>
        <taxon>Flavobacteriia</taxon>
        <taxon>Flavobacteriales</taxon>
        <taxon>Flavobacteriaceae</taxon>
        <taxon>Microcosmobacter</taxon>
    </lineage>
</organism>
<reference evidence="2 3" key="1">
    <citation type="submission" date="2023-09" db="EMBL/GenBank/DDBJ databases">
        <authorList>
            <person name="Rey-Velasco X."/>
        </authorList>
    </citation>
    <scope>NUCLEOTIDE SEQUENCE [LARGE SCALE GENOMIC DNA]</scope>
    <source>
        <strain evidence="2 3">W332</strain>
    </source>
</reference>
<evidence type="ECO:0000313" key="3">
    <source>
        <dbReference type="Proteomes" id="UP001259492"/>
    </source>
</evidence>
<dbReference type="InterPro" id="IPR001466">
    <property type="entry name" value="Beta-lactam-related"/>
</dbReference>
<protein>
    <submittedName>
        <fullName evidence="2">Serine hydrolase domain-containing protein</fullName>
        <ecNumber evidence="2">3.1.1.103</ecNumber>
    </submittedName>
</protein>
<keyword evidence="3" id="KW-1185">Reference proteome</keyword>
<dbReference type="GO" id="GO:0016787">
    <property type="term" value="F:hydrolase activity"/>
    <property type="evidence" value="ECO:0007669"/>
    <property type="project" value="UniProtKB-KW"/>
</dbReference>
<comment type="caution">
    <text evidence="2">The sequence shown here is derived from an EMBL/GenBank/DDBJ whole genome shotgun (WGS) entry which is preliminary data.</text>
</comment>
<keyword evidence="2" id="KW-0378">Hydrolase</keyword>
<evidence type="ECO:0000259" key="1">
    <source>
        <dbReference type="Pfam" id="PF00144"/>
    </source>
</evidence>
<proteinExistence type="predicted"/>
<dbReference type="PANTHER" id="PTHR46825:SF9">
    <property type="entry name" value="BETA-LACTAMASE-RELATED DOMAIN-CONTAINING PROTEIN"/>
    <property type="match status" value="1"/>
</dbReference>